<sequence>MTSDMQRKKERTPLPRYWSLVLVTCCWTVLSAPNGSSAQTLPTNQSLPEPTLVNGFLLSNHSNWTNPVLGNTPRPLQVIKCQSLTKPVYDFYQIEAPRKTCHIPPPLVNVLHPKHTPIVLRILLGTAILLSVVLFGLILFWMAWVAFLIALSGGLATLAVVGCLLICLLRCIFCCCFPWEKSASSQEAPDVEAPGPSPNHADNVTGKKEVTKSVQVESLKSEIGWVKSNDTAKQERTISWEPANEFNPFDLSYTSEIQTPNKDARAAAFQGHVAASKAAADITPQSVELSDGQFGSDLQVPPVICYKTKERKEGPEARPILSGTPDRDVHRNAAGLNQYLATKTNGTSLTLQLCKNGNFQFYALAPDGCGRLEDPYGGRAPDNELPARIRATCPEFLGIWPAKVLVYWSPLNQAMAVAVWSLVLDCTLPLCECEGCKKERERRAEVAVQTEDPPREQFGVEETV</sequence>
<gene>
    <name evidence="4" type="ORF">KFL_001970050</name>
</gene>
<name>A0A1Y1I123_KLENI</name>
<protein>
    <submittedName>
        <fullName evidence="4">Uncharacterized protein</fullName>
    </submittedName>
</protein>
<keyword evidence="2" id="KW-0472">Membrane</keyword>
<keyword evidence="5" id="KW-1185">Reference proteome</keyword>
<accession>A0A1Y1I123</accession>
<keyword evidence="3" id="KW-0732">Signal</keyword>
<feature type="transmembrane region" description="Helical" evidence="2">
    <location>
        <begin position="118"/>
        <end position="140"/>
    </location>
</feature>
<proteinExistence type="predicted"/>
<evidence type="ECO:0000256" key="1">
    <source>
        <dbReference type="SAM" id="MobiDB-lite"/>
    </source>
</evidence>
<feature type="signal peptide" evidence="3">
    <location>
        <begin position="1"/>
        <end position="31"/>
    </location>
</feature>
<organism evidence="4 5">
    <name type="scientific">Klebsormidium nitens</name>
    <name type="common">Green alga</name>
    <name type="synonym">Ulothrix nitens</name>
    <dbReference type="NCBI Taxonomy" id="105231"/>
    <lineage>
        <taxon>Eukaryota</taxon>
        <taxon>Viridiplantae</taxon>
        <taxon>Streptophyta</taxon>
        <taxon>Klebsormidiophyceae</taxon>
        <taxon>Klebsormidiales</taxon>
        <taxon>Klebsormidiaceae</taxon>
        <taxon>Klebsormidium</taxon>
    </lineage>
</organism>
<feature type="transmembrane region" description="Helical" evidence="2">
    <location>
        <begin position="147"/>
        <end position="169"/>
    </location>
</feature>
<evidence type="ECO:0000313" key="5">
    <source>
        <dbReference type="Proteomes" id="UP000054558"/>
    </source>
</evidence>
<keyword evidence="2" id="KW-0812">Transmembrane</keyword>
<feature type="chain" id="PRO_5013163730" evidence="3">
    <location>
        <begin position="32"/>
        <end position="464"/>
    </location>
</feature>
<keyword evidence="2" id="KW-1133">Transmembrane helix</keyword>
<dbReference type="Proteomes" id="UP000054558">
    <property type="component" value="Unassembled WGS sequence"/>
</dbReference>
<dbReference type="AlphaFoldDB" id="A0A1Y1I123"/>
<evidence type="ECO:0000256" key="2">
    <source>
        <dbReference type="SAM" id="Phobius"/>
    </source>
</evidence>
<evidence type="ECO:0000256" key="3">
    <source>
        <dbReference type="SAM" id="SignalP"/>
    </source>
</evidence>
<dbReference type="EMBL" id="DF237146">
    <property type="protein sequence ID" value="GAQ84604.1"/>
    <property type="molecule type" value="Genomic_DNA"/>
</dbReference>
<reference evidence="4 5" key="1">
    <citation type="journal article" date="2014" name="Nat. Commun.">
        <title>Klebsormidium flaccidum genome reveals primary factors for plant terrestrial adaptation.</title>
        <authorList>
            <person name="Hori K."/>
            <person name="Maruyama F."/>
            <person name="Fujisawa T."/>
            <person name="Togashi T."/>
            <person name="Yamamoto N."/>
            <person name="Seo M."/>
            <person name="Sato S."/>
            <person name="Yamada T."/>
            <person name="Mori H."/>
            <person name="Tajima N."/>
            <person name="Moriyama T."/>
            <person name="Ikeuchi M."/>
            <person name="Watanabe M."/>
            <person name="Wada H."/>
            <person name="Kobayashi K."/>
            <person name="Saito M."/>
            <person name="Masuda T."/>
            <person name="Sasaki-Sekimoto Y."/>
            <person name="Mashiguchi K."/>
            <person name="Awai K."/>
            <person name="Shimojima M."/>
            <person name="Masuda S."/>
            <person name="Iwai M."/>
            <person name="Nobusawa T."/>
            <person name="Narise T."/>
            <person name="Kondo S."/>
            <person name="Saito H."/>
            <person name="Sato R."/>
            <person name="Murakawa M."/>
            <person name="Ihara Y."/>
            <person name="Oshima-Yamada Y."/>
            <person name="Ohtaka K."/>
            <person name="Satoh M."/>
            <person name="Sonobe K."/>
            <person name="Ishii M."/>
            <person name="Ohtani R."/>
            <person name="Kanamori-Sato M."/>
            <person name="Honoki R."/>
            <person name="Miyazaki D."/>
            <person name="Mochizuki H."/>
            <person name="Umetsu J."/>
            <person name="Higashi K."/>
            <person name="Shibata D."/>
            <person name="Kamiya Y."/>
            <person name="Sato N."/>
            <person name="Nakamura Y."/>
            <person name="Tabata S."/>
            <person name="Ida S."/>
            <person name="Kurokawa K."/>
            <person name="Ohta H."/>
        </authorList>
    </citation>
    <scope>NUCLEOTIDE SEQUENCE [LARGE SCALE GENOMIC DNA]</scope>
    <source>
        <strain evidence="4 5">NIES-2285</strain>
    </source>
</reference>
<evidence type="ECO:0000313" key="4">
    <source>
        <dbReference type="EMBL" id="GAQ84604.1"/>
    </source>
</evidence>
<feature type="region of interest" description="Disordered" evidence="1">
    <location>
        <begin position="187"/>
        <end position="207"/>
    </location>
</feature>